<gene>
    <name evidence="2" type="ORF">Amon01_000687200</name>
</gene>
<dbReference type="OrthoDB" id="567788at2759"/>
<evidence type="ECO:0000256" key="1">
    <source>
        <dbReference type="SAM" id="MobiDB-lite"/>
    </source>
</evidence>
<evidence type="ECO:0000313" key="2">
    <source>
        <dbReference type="EMBL" id="GMG46402.1"/>
    </source>
</evidence>
<organism evidence="2 3">
    <name type="scientific">Ambrosiozyma monospora</name>
    <name type="common">Yeast</name>
    <name type="synonym">Endomycopsis monosporus</name>
    <dbReference type="NCBI Taxonomy" id="43982"/>
    <lineage>
        <taxon>Eukaryota</taxon>
        <taxon>Fungi</taxon>
        <taxon>Dikarya</taxon>
        <taxon>Ascomycota</taxon>
        <taxon>Saccharomycotina</taxon>
        <taxon>Pichiomycetes</taxon>
        <taxon>Pichiales</taxon>
        <taxon>Pichiaceae</taxon>
        <taxon>Ambrosiozyma</taxon>
    </lineage>
</organism>
<reference evidence="2" key="1">
    <citation type="submission" date="2023-04" db="EMBL/GenBank/DDBJ databases">
        <title>Ambrosiozyma monospora NBRC 1965.</title>
        <authorList>
            <person name="Ichikawa N."/>
            <person name="Sato H."/>
            <person name="Tonouchi N."/>
        </authorList>
    </citation>
    <scope>NUCLEOTIDE SEQUENCE</scope>
    <source>
        <strain evidence="2">NBRC 1965</strain>
    </source>
</reference>
<keyword evidence="3" id="KW-1185">Reference proteome</keyword>
<evidence type="ECO:0000313" key="3">
    <source>
        <dbReference type="Proteomes" id="UP001165063"/>
    </source>
</evidence>
<accession>A0A9W6Z247</accession>
<dbReference type="EMBL" id="BSXU01004665">
    <property type="protein sequence ID" value="GMG46402.1"/>
    <property type="molecule type" value="Genomic_DNA"/>
</dbReference>
<comment type="caution">
    <text evidence="2">The sequence shown here is derived from an EMBL/GenBank/DDBJ whole genome shotgun (WGS) entry which is preliminary data.</text>
</comment>
<feature type="compositionally biased region" description="Low complexity" evidence="1">
    <location>
        <begin position="78"/>
        <end position="129"/>
    </location>
</feature>
<feature type="region of interest" description="Disordered" evidence="1">
    <location>
        <begin position="69"/>
        <end position="136"/>
    </location>
</feature>
<dbReference type="AlphaFoldDB" id="A0A9W6Z247"/>
<proteinExistence type="predicted"/>
<dbReference type="Proteomes" id="UP001165063">
    <property type="component" value="Unassembled WGS sequence"/>
</dbReference>
<name>A0A9W6Z247_AMBMO</name>
<sequence length="136" mass="13674">MSFTQEMLKPLPSSLTLIDDSAVKYSKLARDQAGVHYAKARTLAAPHLSKLDAKFAPVTKFIRSKVPVRTAGSTVGQSAVPASASAPAPVSSGVSSGVAPSAAPSAPTSRPTAAAPPSNPFAAPKSNAPIGNPLAD</sequence>
<protein>
    <submittedName>
        <fullName evidence="2">Unnamed protein product</fullName>
    </submittedName>
</protein>